<gene>
    <name evidence="1" type="ORF">FH972_011356</name>
</gene>
<dbReference type="Proteomes" id="UP000327013">
    <property type="component" value="Chromosome 4"/>
</dbReference>
<dbReference type="AlphaFoldDB" id="A0A660KU33"/>
<proteinExistence type="predicted"/>
<dbReference type="OrthoDB" id="1886726at2759"/>
<name>A0A660KU33_9ROSI</name>
<dbReference type="EMBL" id="CM017324">
    <property type="protein sequence ID" value="KAE8038888.1"/>
    <property type="molecule type" value="Genomic_DNA"/>
</dbReference>
<sequence>MQSMLNLQGSYGLPLCVSGIAHHLTLSKEIADHDLRREAIRRQRSQARGELHLHANQEMNTQLERVVGEIEEGEEVNGDLAGVLYHLARSYLACTAKAA</sequence>
<organism evidence="1 2">
    <name type="scientific">Carpinus fangiana</name>
    <dbReference type="NCBI Taxonomy" id="176857"/>
    <lineage>
        <taxon>Eukaryota</taxon>
        <taxon>Viridiplantae</taxon>
        <taxon>Streptophyta</taxon>
        <taxon>Embryophyta</taxon>
        <taxon>Tracheophyta</taxon>
        <taxon>Spermatophyta</taxon>
        <taxon>Magnoliopsida</taxon>
        <taxon>eudicotyledons</taxon>
        <taxon>Gunneridae</taxon>
        <taxon>Pentapetalae</taxon>
        <taxon>rosids</taxon>
        <taxon>fabids</taxon>
        <taxon>Fagales</taxon>
        <taxon>Betulaceae</taxon>
        <taxon>Carpinus</taxon>
    </lineage>
</organism>
<keyword evidence="2" id="KW-1185">Reference proteome</keyword>
<accession>A0A660KU33</accession>
<reference evidence="1 2" key="1">
    <citation type="submission" date="2019-06" db="EMBL/GenBank/DDBJ databases">
        <title>A chromosomal-level reference genome of Carpinus fangiana (Coryloideae, Betulaceae).</title>
        <authorList>
            <person name="Yang X."/>
            <person name="Wang Z."/>
            <person name="Zhang L."/>
            <person name="Hao G."/>
            <person name="Liu J."/>
            <person name="Yang Y."/>
        </authorList>
    </citation>
    <scope>NUCLEOTIDE SEQUENCE [LARGE SCALE GENOMIC DNA]</scope>
    <source>
        <strain evidence="1">Cfa_2016G</strain>
        <tissue evidence="1">Leaf</tissue>
    </source>
</reference>
<evidence type="ECO:0000313" key="2">
    <source>
        <dbReference type="Proteomes" id="UP000327013"/>
    </source>
</evidence>
<protein>
    <submittedName>
        <fullName evidence="1">Uncharacterized protein</fullName>
    </submittedName>
</protein>
<evidence type="ECO:0000313" key="1">
    <source>
        <dbReference type="EMBL" id="KAE8038888.1"/>
    </source>
</evidence>